<dbReference type="PANTHER" id="PTHR45964">
    <property type="entry name" value="WSCD FAMILY MEMBER CG9164"/>
    <property type="match status" value="1"/>
</dbReference>
<feature type="region of interest" description="Disordered" evidence="2">
    <location>
        <begin position="383"/>
        <end position="415"/>
    </location>
</feature>
<feature type="domain" description="WSC" evidence="3">
    <location>
        <begin position="662"/>
        <end position="758"/>
    </location>
</feature>
<feature type="region of interest" description="Disordered" evidence="2">
    <location>
        <begin position="629"/>
        <end position="651"/>
    </location>
</feature>
<feature type="domain" description="WSC" evidence="3">
    <location>
        <begin position="761"/>
        <end position="845"/>
    </location>
</feature>
<evidence type="ECO:0000313" key="5">
    <source>
        <dbReference type="Proteomes" id="UP001140091"/>
    </source>
</evidence>
<keyword evidence="1" id="KW-0677">Repeat</keyword>
<evidence type="ECO:0000259" key="3">
    <source>
        <dbReference type="PROSITE" id="PS51212"/>
    </source>
</evidence>
<dbReference type="OrthoDB" id="3257981at2759"/>
<proteinExistence type="predicted"/>
<evidence type="ECO:0000256" key="2">
    <source>
        <dbReference type="SAM" id="MobiDB-lite"/>
    </source>
</evidence>
<dbReference type="InterPro" id="IPR005197">
    <property type="entry name" value="Glyco_hydro_71"/>
</dbReference>
<name>A0A9W8J233_9AGAR</name>
<dbReference type="Pfam" id="PF03659">
    <property type="entry name" value="Glyco_hydro_71"/>
    <property type="match status" value="1"/>
</dbReference>
<dbReference type="Gene3D" id="3.20.20.80">
    <property type="entry name" value="Glycosidases"/>
    <property type="match status" value="1"/>
</dbReference>
<reference evidence="4" key="1">
    <citation type="submission" date="2022-06" db="EMBL/GenBank/DDBJ databases">
        <title>Genome Sequence of Candolleomyces eurysporus.</title>
        <authorList>
            <person name="Buettner E."/>
        </authorList>
    </citation>
    <scope>NUCLEOTIDE SEQUENCE</scope>
    <source>
        <strain evidence="4">VTCC 930004</strain>
    </source>
</reference>
<dbReference type="InterPro" id="IPR051589">
    <property type="entry name" value="Sialate-O-sulfotransferase"/>
</dbReference>
<protein>
    <recommendedName>
        <fullName evidence="3">WSC domain-containing protein</fullName>
    </recommendedName>
</protein>
<feature type="domain" description="WSC" evidence="3">
    <location>
        <begin position="424"/>
        <end position="518"/>
    </location>
</feature>
<dbReference type="Pfam" id="PF01822">
    <property type="entry name" value="WSC"/>
    <property type="match status" value="4"/>
</dbReference>
<dbReference type="EMBL" id="JANBPK010001429">
    <property type="protein sequence ID" value="KAJ2923080.1"/>
    <property type="molecule type" value="Genomic_DNA"/>
</dbReference>
<organism evidence="4 5">
    <name type="scientific">Candolleomyces eurysporus</name>
    <dbReference type="NCBI Taxonomy" id="2828524"/>
    <lineage>
        <taxon>Eukaryota</taxon>
        <taxon>Fungi</taxon>
        <taxon>Dikarya</taxon>
        <taxon>Basidiomycota</taxon>
        <taxon>Agaricomycotina</taxon>
        <taxon>Agaricomycetes</taxon>
        <taxon>Agaricomycetidae</taxon>
        <taxon>Agaricales</taxon>
        <taxon>Agaricineae</taxon>
        <taxon>Psathyrellaceae</taxon>
        <taxon>Candolleomyces</taxon>
    </lineage>
</organism>
<dbReference type="PANTHER" id="PTHR45964:SF5">
    <property type="entry name" value="WSCD FAMILY MEMBER CG9164"/>
    <property type="match status" value="1"/>
</dbReference>
<dbReference type="AlphaFoldDB" id="A0A9W8J233"/>
<dbReference type="CDD" id="cd11577">
    <property type="entry name" value="GH71"/>
    <property type="match status" value="1"/>
</dbReference>
<dbReference type="PROSITE" id="PS51212">
    <property type="entry name" value="WSC"/>
    <property type="match status" value="4"/>
</dbReference>
<comment type="caution">
    <text evidence="4">The sequence shown here is derived from an EMBL/GenBank/DDBJ whole genome shotgun (WGS) entry which is preliminary data.</text>
</comment>
<evidence type="ECO:0000313" key="4">
    <source>
        <dbReference type="EMBL" id="KAJ2923080.1"/>
    </source>
</evidence>
<gene>
    <name evidence="4" type="ORF">H1R20_g14013</name>
</gene>
<feature type="non-terminal residue" evidence="4">
    <location>
        <position position="845"/>
    </location>
</feature>
<sequence length="845" mass="91180">MTDTYPYTRADWEKDIREMQAKGIDAVALNIGSADWQRQRIADAYDVARAIGTNFKFFISFDFTEMSCDVNDIVSRTRVFSDHPNQFKINGKVFISSYAGDCLGNAGWASLKAQTNAYIMPFIWGLEGQFNSWNSLDSWYCWGCAYPQGNYDKTTDDDRYYMNQLGSKYATTVSGWMFTNLPYKTFYLRGDNWLINNRWEQLISMRNELNFVEMLTWNDYGESNYFGTIRGSQPSGTYWADGFPHTAWFDMSEYYIKAFKTGSYPAITKDVIYYWSKPHPAQATASVDGGRRPDGYSWSLDYLWVAVFATSPAQVILKSGGNSQSFNVNSGVSKLRVPSAAGKITVQMVRGGQMIIDRTPDDFTYVTNPVRYNYNAYVGAATASSGGPASTSTSTTTSSTSTTTTSTSTSTTATATTTSVAGSTWTYKGCYDDPTNNRVLYDGGSTSETSNTISKCLTTCVNQGFAFGGVEYGRECYCGTKIRDGAVLKSNGECSMPCAGNSAETCGNGNRLAVYSRPSTTGTPPAPTTTSVDGVTWTYRGCYPDNTNQRTLYDGGSTSESTNTISKCLSTCASRGYEFGGVEYGKECYCGSVIRSGVSAGSDSQCGMACSGNANEKCGDGNRIAIYSRPSSSSSSTTTTTTTSTTSTTTSSTATATVSVTGFAPRGCVAEGTTGSRRALTDASYSRGDMTPQVCNSLCSAYQFSGVEYGAECHCGNSVTNNGATGSTIASSNCASTCPGDSSQLCGGGWTMNLSQKTNTVWNGDGCYIDTADRMLRGYATSSSSMTTERCLGTCLERGFKYAATQNGVQCFCGNEVFKSGSLGSQTNAGECSMKCPELRCWLEE</sequence>
<dbReference type="SMART" id="SM00321">
    <property type="entry name" value="WSC"/>
    <property type="match status" value="3"/>
</dbReference>
<feature type="compositionally biased region" description="Low complexity" evidence="2">
    <location>
        <begin position="631"/>
        <end position="651"/>
    </location>
</feature>
<dbReference type="Proteomes" id="UP001140091">
    <property type="component" value="Unassembled WGS sequence"/>
</dbReference>
<dbReference type="InterPro" id="IPR002889">
    <property type="entry name" value="WSC_carb-bd"/>
</dbReference>
<keyword evidence="5" id="KW-1185">Reference proteome</keyword>
<evidence type="ECO:0000256" key="1">
    <source>
        <dbReference type="ARBA" id="ARBA00022737"/>
    </source>
</evidence>
<dbReference type="GO" id="GO:0051118">
    <property type="term" value="F:glucan endo-1,3-alpha-glucosidase activity"/>
    <property type="evidence" value="ECO:0007669"/>
    <property type="project" value="InterPro"/>
</dbReference>
<feature type="domain" description="WSC" evidence="3">
    <location>
        <begin position="536"/>
        <end position="630"/>
    </location>
</feature>
<accession>A0A9W8J233</accession>